<proteinExistence type="predicted"/>
<sequence>MVKKLAVDSGFQAGIRAGGFNGRRTRFIFSSSGCPSPTKEDGWADIGSYPPNLKKFEYWAGPSPEVPALYWLALAVENLCS</sequence>
<keyword evidence="2" id="KW-1185">Reference proteome</keyword>
<protein>
    <submittedName>
        <fullName evidence="1">Uncharacterized protein</fullName>
    </submittedName>
</protein>
<name>W9QRM0_9ROSA</name>
<evidence type="ECO:0000313" key="1">
    <source>
        <dbReference type="EMBL" id="EXB51691.1"/>
    </source>
</evidence>
<reference evidence="2" key="1">
    <citation type="submission" date="2013-01" db="EMBL/GenBank/DDBJ databases">
        <title>Draft Genome Sequence of a Mulberry Tree, Morus notabilis C.K. Schneid.</title>
        <authorList>
            <person name="He N."/>
            <person name="Zhao S."/>
        </authorList>
    </citation>
    <scope>NUCLEOTIDE SEQUENCE</scope>
</reference>
<evidence type="ECO:0000313" key="2">
    <source>
        <dbReference type="Proteomes" id="UP000030645"/>
    </source>
</evidence>
<dbReference type="Proteomes" id="UP000030645">
    <property type="component" value="Unassembled WGS sequence"/>
</dbReference>
<organism evidence="1 2">
    <name type="scientific">Morus notabilis</name>
    <dbReference type="NCBI Taxonomy" id="981085"/>
    <lineage>
        <taxon>Eukaryota</taxon>
        <taxon>Viridiplantae</taxon>
        <taxon>Streptophyta</taxon>
        <taxon>Embryophyta</taxon>
        <taxon>Tracheophyta</taxon>
        <taxon>Spermatophyta</taxon>
        <taxon>Magnoliopsida</taxon>
        <taxon>eudicotyledons</taxon>
        <taxon>Gunneridae</taxon>
        <taxon>Pentapetalae</taxon>
        <taxon>rosids</taxon>
        <taxon>fabids</taxon>
        <taxon>Rosales</taxon>
        <taxon>Moraceae</taxon>
        <taxon>Moreae</taxon>
        <taxon>Morus</taxon>
    </lineage>
</organism>
<dbReference type="EMBL" id="KE344051">
    <property type="protein sequence ID" value="EXB51691.1"/>
    <property type="molecule type" value="Genomic_DNA"/>
</dbReference>
<dbReference type="AlphaFoldDB" id="W9QRM0"/>
<accession>W9QRM0</accession>
<gene>
    <name evidence="1" type="ORF">L484_018921</name>
</gene>